<name>A0AAD4EIG1_9AGAM</name>
<reference evidence="1" key="1">
    <citation type="journal article" date="2020" name="New Phytol.">
        <title>Comparative genomics reveals dynamic genome evolution in host specialist ectomycorrhizal fungi.</title>
        <authorList>
            <person name="Lofgren L.A."/>
            <person name="Nguyen N.H."/>
            <person name="Vilgalys R."/>
            <person name="Ruytinx J."/>
            <person name="Liao H.L."/>
            <person name="Branco S."/>
            <person name="Kuo A."/>
            <person name="LaButti K."/>
            <person name="Lipzen A."/>
            <person name="Andreopoulos W."/>
            <person name="Pangilinan J."/>
            <person name="Riley R."/>
            <person name="Hundley H."/>
            <person name="Na H."/>
            <person name="Barry K."/>
            <person name="Grigoriev I.V."/>
            <person name="Stajich J.E."/>
            <person name="Kennedy P.G."/>
        </authorList>
    </citation>
    <scope>NUCLEOTIDE SEQUENCE</scope>
    <source>
        <strain evidence="1">FC203</strain>
    </source>
</reference>
<evidence type="ECO:0000313" key="2">
    <source>
        <dbReference type="Proteomes" id="UP001195769"/>
    </source>
</evidence>
<gene>
    <name evidence="1" type="ORF">F5891DRAFT_912878</name>
</gene>
<feature type="non-terminal residue" evidence="1">
    <location>
        <position position="86"/>
    </location>
</feature>
<sequence>VLFFFKIRTHTNVHTLEPLTLVTIYSPPDRALLQDSSDTFYSCMHCGEVELKVVRVPFIQSIVVMVPYALTGEERFYMFEKPGMDL</sequence>
<feature type="non-terminal residue" evidence="1">
    <location>
        <position position="1"/>
    </location>
</feature>
<dbReference type="Proteomes" id="UP001195769">
    <property type="component" value="Unassembled WGS sequence"/>
</dbReference>
<evidence type="ECO:0000313" key="1">
    <source>
        <dbReference type="EMBL" id="KAG1906757.1"/>
    </source>
</evidence>
<dbReference type="GeneID" id="64667950"/>
<accession>A0AAD4EIG1</accession>
<organism evidence="1 2">
    <name type="scientific">Suillus fuscotomentosus</name>
    <dbReference type="NCBI Taxonomy" id="1912939"/>
    <lineage>
        <taxon>Eukaryota</taxon>
        <taxon>Fungi</taxon>
        <taxon>Dikarya</taxon>
        <taxon>Basidiomycota</taxon>
        <taxon>Agaricomycotina</taxon>
        <taxon>Agaricomycetes</taxon>
        <taxon>Agaricomycetidae</taxon>
        <taxon>Boletales</taxon>
        <taxon>Suillineae</taxon>
        <taxon>Suillaceae</taxon>
        <taxon>Suillus</taxon>
    </lineage>
</organism>
<proteinExistence type="predicted"/>
<dbReference type="EMBL" id="JABBWK010000004">
    <property type="protein sequence ID" value="KAG1906757.1"/>
    <property type="molecule type" value="Genomic_DNA"/>
</dbReference>
<dbReference type="AlphaFoldDB" id="A0AAD4EIG1"/>
<keyword evidence="2" id="KW-1185">Reference proteome</keyword>
<comment type="caution">
    <text evidence="1">The sequence shown here is derived from an EMBL/GenBank/DDBJ whole genome shotgun (WGS) entry which is preliminary data.</text>
</comment>
<dbReference type="RefSeq" id="XP_041232332.1">
    <property type="nucleotide sequence ID" value="XM_041373652.1"/>
</dbReference>
<protein>
    <submittedName>
        <fullName evidence="1">Uncharacterized protein</fullName>
    </submittedName>
</protein>